<feature type="non-terminal residue" evidence="1">
    <location>
        <position position="1"/>
    </location>
</feature>
<protein>
    <submittedName>
        <fullName evidence="1">Uncharacterized protein</fullName>
    </submittedName>
</protein>
<proteinExistence type="predicted"/>
<organism evidence="1 2">
    <name type="scientific">Ancylostoma caninum</name>
    <name type="common">Dog hookworm</name>
    <dbReference type="NCBI Taxonomy" id="29170"/>
    <lineage>
        <taxon>Eukaryota</taxon>
        <taxon>Metazoa</taxon>
        <taxon>Ecdysozoa</taxon>
        <taxon>Nematoda</taxon>
        <taxon>Chromadorea</taxon>
        <taxon>Rhabditida</taxon>
        <taxon>Rhabditina</taxon>
        <taxon>Rhabditomorpha</taxon>
        <taxon>Strongyloidea</taxon>
        <taxon>Ancylostomatidae</taxon>
        <taxon>Ancylostomatinae</taxon>
        <taxon>Ancylostoma</taxon>
    </lineage>
</organism>
<evidence type="ECO:0000313" key="1">
    <source>
        <dbReference type="EMBL" id="RCN45055.1"/>
    </source>
</evidence>
<reference evidence="1 2" key="1">
    <citation type="submission" date="2014-10" db="EMBL/GenBank/DDBJ databases">
        <title>Draft genome of the hookworm Ancylostoma caninum.</title>
        <authorList>
            <person name="Mitreva M."/>
        </authorList>
    </citation>
    <scope>NUCLEOTIDE SEQUENCE [LARGE SCALE GENOMIC DNA]</scope>
    <source>
        <strain evidence="1 2">Baltimore</strain>
    </source>
</reference>
<gene>
    <name evidence="1" type="ORF">ANCCAN_08920</name>
</gene>
<accession>A0A368GPW2</accession>
<dbReference type="EMBL" id="JOJR01000112">
    <property type="protein sequence ID" value="RCN45055.1"/>
    <property type="molecule type" value="Genomic_DNA"/>
</dbReference>
<keyword evidence="2" id="KW-1185">Reference proteome</keyword>
<dbReference type="Proteomes" id="UP000252519">
    <property type="component" value="Unassembled WGS sequence"/>
</dbReference>
<comment type="caution">
    <text evidence="1">The sequence shown here is derived from an EMBL/GenBank/DDBJ whole genome shotgun (WGS) entry which is preliminary data.</text>
</comment>
<sequence length="75" mass="8233">LVFKLRVGIPVTLVEAVNDAVSKVKIFRALSGVRIFVTGNYFPVLRDVLTSIAGDSQRVMLGNQSITRLTNLLKC</sequence>
<dbReference type="OrthoDB" id="6132182at2759"/>
<name>A0A368GPW2_ANCCA</name>
<dbReference type="AlphaFoldDB" id="A0A368GPW2"/>
<evidence type="ECO:0000313" key="2">
    <source>
        <dbReference type="Proteomes" id="UP000252519"/>
    </source>
</evidence>